<dbReference type="PROSITE" id="PS51387">
    <property type="entry name" value="FAD_PCMH"/>
    <property type="match status" value="1"/>
</dbReference>
<evidence type="ECO:0000256" key="2">
    <source>
        <dbReference type="ARBA" id="ARBA00005466"/>
    </source>
</evidence>
<reference evidence="8 9" key="1">
    <citation type="journal article" date="2013" name="Science">
        <title>Pandoraviruses: amoeba viruses with genomes up to 2.5 Mb reaching that of parasitic eukaryotes.</title>
        <authorList>
            <person name="Philippe N."/>
            <person name="Legendre M."/>
            <person name="Doutre G."/>
            <person name="Coute Y."/>
            <person name="Poirot O."/>
            <person name="Lescot M."/>
            <person name="Arslan D."/>
            <person name="Seltzer V."/>
            <person name="Bertaux L."/>
            <person name="Bruley C."/>
            <person name="Garin J."/>
            <person name="Claverie J.M."/>
            <person name="Abergel C."/>
        </authorList>
    </citation>
    <scope>NUCLEOTIDE SEQUENCE [LARGE SCALE GENOMIC DNA]</scope>
</reference>
<dbReference type="Pfam" id="PF08031">
    <property type="entry name" value="BBE"/>
    <property type="match status" value="1"/>
</dbReference>
<feature type="domain" description="FAD-binding PCMH-type" evidence="7">
    <location>
        <begin position="130"/>
        <end position="314"/>
    </location>
</feature>
<dbReference type="KEGG" id="vg:16607166"/>
<dbReference type="PANTHER" id="PTHR42973:SF39">
    <property type="entry name" value="FAD-BINDING PCMH-TYPE DOMAIN-CONTAINING PROTEIN"/>
    <property type="match status" value="1"/>
</dbReference>
<dbReference type="EMBL" id="KC977571">
    <property type="protein sequence ID" value="AGO85379.1"/>
    <property type="molecule type" value="Genomic_DNA"/>
</dbReference>
<sequence length="638" mass="69215">MKRKGALAARTRPAGHTGLTKLAPQPHDDDNDKKAQKRKNESTEALPAPPLCGRTGDGDDECSFVARVRSQCGPCKDPLTVEAISNTWCDILRDKGVSLECLCALARHVDVCYPWDDAYNTDRLIYNKRVNVFPQAIVYAHGVEDIRCTLAWTLDHGVPFSVRSGGHASEGYSMTTGVVIDMSRMDALVVSPDASEVAIGAGALIGPTYLRLQTGDTGTKDTRSHGPGGLIVPMGTCANVGIAGLTQGGGVGFLMRRWGLTCDNLVAAEVVLADGRLVRADAGGPNADLFWALRGAGGGNFGIVTRFIYRAHHLRWVVLFEVAFAWDDAVTVADAWQRWAPVAPDRLTSQLTFEPASGRVVVAGEWAPDTTGDHGDDDNAKDHHSDDTEDCTFARTYDDDSGANDTVDGMSAHERAALLRARADLEKALAALRHTVGEVARKHGQKRPRPLGEGPRAWASSVLDAARYFTDNNARPPMSKIKTDFADRLLSRRALQRLVDALAVPPRVDRWCATAPILTAVAFQAMGGAIGDVDAGATAFFHRRNTLFWIEYSAYWTAPEDAPGLVAWVTSAWQSLRGAVSGYAYVNFPDAALTDWEHAYWGPHLKRLSAIKARYDPTGRFCMSQGIPLPPRIMQRGS</sequence>
<dbReference type="RefSeq" id="YP_008438455.1">
    <property type="nucleotide sequence ID" value="NC_022098.1"/>
</dbReference>
<feature type="region of interest" description="Disordered" evidence="6">
    <location>
        <begin position="366"/>
        <end position="388"/>
    </location>
</feature>
<evidence type="ECO:0000259" key="7">
    <source>
        <dbReference type="PROSITE" id="PS51387"/>
    </source>
</evidence>
<dbReference type="Gene3D" id="3.30.43.10">
    <property type="entry name" value="Uridine Diphospho-n-acetylenolpyruvylglucosamine Reductase, domain 2"/>
    <property type="match status" value="1"/>
</dbReference>
<evidence type="ECO:0000256" key="6">
    <source>
        <dbReference type="SAM" id="MobiDB-lite"/>
    </source>
</evidence>
<feature type="region of interest" description="Disordered" evidence="6">
    <location>
        <begin position="1"/>
        <end position="52"/>
    </location>
</feature>
<accession>S4VXI2</accession>
<dbReference type="Pfam" id="PF01565">
    <property type="entry name" value="FAD_binding_4"/>
    <property type="match status" value="1"/>
</dbReference>
<dbReference type="InterPro" id="IPR036318">
    <property type="entry name" value="FAD-bd_PCMH-like_sf"/>
</dbReference>
<comment type="similarity">
    <text evidence="2">Belongs to the oxygen-dependent FAD-linked oxidoreductase family.</text>
</comment>
<keyword evidence="3" id="KW-0285">Flavoprotein</keyword>
<dbReference type="Gene3D" id="3.30.465.10">
    <property type="match status" value="1"/>
</dbReference>
<dbReference type="GeneID" id="16607166"/>
<protein>
    <submittedName>
        <fullName evidence="8">FAD linked glycolate oxidase</fullName>
    </submittedName>
</protein>
<dbReference type="PANTHER" id="PTHR42973">
    <property type="entry name" value="BINDING OXIDOREDUCTASE, PUTATIVE (AFU_ORTHOLOGUE AFUA_1G17690)-RELATED"/>
    <property type="match status" value="1"/>
</dbReference>
<evidence type="ECO:0000256" key="5">
    <source>
        <dbReference type="ARBA" id="ARBA00023002"/>
    </source>
</evidence>
<dbReference type="InterPro" id="IPR012951">
    <property type="entry name" value="BBE"/>
</dbReference>
<dbReference type="SUPFAM" id="SSF56176">
    <property type="entry name" value="FAD-binding/transporter-associated domain-like"/>
    <property type="match status" value="1"/>
</dbReference>
<feature type="compositionally biased region" description="Basic and acidic residues" evidence="6">
    <location>
        <begin position="371"/>
        <end position="386"/>
    </location>
</feature>
<dbReference type="InterPro" id="IPR050416">
    <property type="entry name" value="FAD-linked_Oxidoreductase"/>
</dbReference>
<dbReference type="InterPro" id="IPR016167">
    <property type="entry name" value="FAD-bd_PCMH_sub1"/>
</dbReference>
<name>S4VXI2_9VIRU</name>
<dbReference type="Gene3D" id="3.40.462.20">
    <property type="match status" value="1"/>
</dbReference>
<evidence type="ECO:0000256" key="3">
    <source>
        <dbReference type="ARBA" id="ARBA00022630"/>
    </source>
</evidence>
<evidence type="ECO:0000313" key="9">
    <source>
        <dbReference type="Proteomes" id="UP000204584"/>
    </source>
</evidence>
<dbReference type="GO" id="GO:0071949">
    <property type="term" value="F:FAD binding"/>
    <property type="evidence" value="ECO:0007669"/>
    <property type="project" value="InterPro"/>
</dbReference>
<dbReference type="InterPro" id="IPR016166">
    <property type="entry name" value="FAD-bd_PCMH"/>
</dbReference>
<dbReference type="GO" id="GO:0016491">
    <property type="term" value="F:oxidoreductase activity"/>
    <property type="evidence" value="ECO:0007669"/>
    <property type="project" value="UniProtKB-KW"/>
</dbReference>
<keyword evidence="9" id="KW-1185">Reference proteome</keyword>
<evidence type="ECO:0000313" key="8">
    <source>
        <dbReference type="EMBL" id="AGO85379.1"/>
    </source>
</evidence>
<comment type="cofactor">
    <cofactor evidence="1">
        <name>FAD</name>
        <dbReference type="ChEBI" id="CHEBI:57692"/>
    </cofactor>
</comment>
<dbReference type="InterPro" id="IPR006094">
    <property type="entry name" value="Oxid_FAD_bind_N"/>
</dbReference>
<proteinExistence type="inferred from homology"/>
<gene>
    <name evidence="8" type="ORF">psal_cds_1132</name>
</gene>
<organism evidence="8 9">
    <name type="scientific">Pandoravirus salinus</name>
    <dbReference type="NCBI Taxonomy" id="1349410"/>
    <lineage>
        <taxon>Viruses</taxon>
        <taxon>Pandoravirus</taxon>
    </lineage>
</organism>
<evidence type="ECO:0000256" key="1">
    <source>
        <dbReference type="ARBA" id="ARBA00001974"/>
    </source>
</evidence>
<dbReference type="InterPro" id="IPR016169">
    <property type="entry name" value="FAD-bd_PCMH_sub2"/>
</dbReference>
<feature type="compositionally biased region" description="Basic and acidic residues" evidence="6">
    <location>
        <begin position="26"/>
        <end position="42"/>
    </location>
</feature>
<evidence type="ECO:0000256" key="4">
    <source>
        <dbReference type="ARBA" id="ARBA00022827"/>
    </source>
</evidence>
<dbReference type="Proteomes" id="UP000204584">
    <property type="component" value="Segment"/>
</dbReference>
<keyword evidence="4" id="KW-0274">FAD</keyword>
<keyword evidence="5" id="KW-0560">Oxidoreductase</keyword>